<dbReference type="InterPro" id="IPR047137">
    <property type="entry name" value="ORF3"/>
</dbReference>
<dbReference type="EMBL" id="QEKW01000001">
    <property type="protein sequence ID" value="PVZ14521.1"/>
    <property type="molecule type" value="Genomic_DNA"/>
</dbReference>
<comment type="caution">
    <text evidence="2">The sequence shown here is derived from an EMBL/GenBank/DDBJ whole genome shotgun (WGS) entry which is preliminary data.</text>
</comment>
<dbReference type="AlphaFoldDB" id="A0A2U1FQQ6"/>
<dbReference type="InterPro" id="IPR005031">
    <property type="entry name" value="COQ10_START"/>
</dbReference>
<proteinExistence type="predicted"/>
<dbReference type="CDD" id="cd07817">
    <property type="entry name" value="SRPBCC_8"/>
    <property type="match status" value="1"/>
</dbReference>
<sequence>MATATHYLEVNAPATQCYQWWRPLTHLPQIMDDVRSVEPKDGSADVTHWVVDGPLGKSIEWDAKIIDEETDRKIAWKSLEESNNHVETGGAVRFDNHGDSTGVEVSLHVNTPGGAIGDLGAKLFADPQKKVEKALEEFKQLMESSGQTRA</sequence>
<dbReference type="PANTHER" id="PTHR33824:SF7">
    <property type="entry name" value="POLYKETIDE CYCLASE_DEHYDRASE AND LIPID TRANSPORT SUPERFAMILY PROTEIN"/>
    <property type="match status" value="1"/>
</dbReference>
<evidence type="ECO:0000313" key="3">
    <source>
        <dbReference type="Proteomes" id="UP000245639"/>
    </source>
</evidence>
<dbReference type="InterPro" id="IPR023393">
    <property type="entry name" value="START-like_dom_sf"/>
</dbReference>
<dbReference type="Gene3D" id="3.30.530.20">
    <property type="match status" value="1"/>
</dbReference>
<dbReference type="Proteomes" id="UP000245639">
    <property type="component" value="Unassembled WGS sequence"/>
</dbReference>
<keyword evidence="3" id="KW-1185">Reference proteome</keyword>
<name>A0A2U1FQQ6_9PSEU</name>
<dbReference type="RefSeq" id="WP_116706356.1">
    <property type="nucleotide sequence ID" value="NZ_QEKW01000001.1"/>
</dbReference>
<reference evidence="2 3" key="1">
    <citation type="submission" date="2018-04" db="EMBL/GenBank/DDBJ databases">
        <title>Genomic Encyclopedia of Type Strains, Phase IV (KMG-IV): sequencing the most valuable type-strain genomes for metagenomic binning, comparative biology and taxonomic classification.</title>
        <authorList>
            <person name="Goeker M."/>
        </authorList>
    </citation>
    <scope>NUCLEOTIDE SEQUENCE [LARGE SCALE GENOMIC DNA]</scope>
    <source>
        <strain evidence="2 3">DSM 45771</strain>
    </source>
</reference>
<evidence type="ECO:0000313" key="2">
    <source>
        <dbReference type="EMBL" id="PVZ14521.1"/>
    </source>
</evidence>
<dbReference type="Pfam" id="PF03364">
    <property type="entry name" value="Polyketide_cyc"/>
    <property type="match status" value="1"/>
</dbReference>
<protein>
    <submittedName>
        <fullName evidence="2">Polyketide cyclase/dehydrase/lipid transport protein</fullName>
    </submittedName>
</protein>
<evidence type="ECO:0000259" key="1">
    <source>
        <dbReference type="Pfam" id="PF03364"/>
    </source>
</evidence>
<organism evidence="2 3">
    <name type="scientific">Actinomycetospora cinnamomea</name>
    <dbReference type="NCBI Taxonomy" id="663609"/>
    <lineage>
        <taxon>Bacteria</taxon>
        <taxon>Bacillati</taxon>
        <taxon>Actinomycetota</taxon>
        <taxon>Actinomycetes</taxon>
        <taxon>Pseudonocardiales</taxon>
        <taxon>Pseudonocardiaceae</taxon>
        <taxon>Actinomycetospora</taxon>
    </lineage>
</organism>
<gene>
    <name evidence="2" type="ORF">C8D89_101386</name>
</gene>
<dbReference type="SUPFAM" id="SSF55961">
    <property type="entry name" value="Bet v1-like"/>
    <property type="match status" value="1"/>
</dbReference>
<dbReference type="PANTHER" id="PTHR33824">
    <property type="entry name" value="POLYKETIDE CYCLASE/DEHYDRASE AND LIPID TRANSPORT SUPERFAMILY PROTEIN"/>
    <property type="match status" value="1"/>
</dbReference>
<accession>A0A2U1FQQ6</accession>
<feature type="domain" description="Coenzyme Q-binding protein COQ10 START" evidence="1">
    <location>
        <begin position="10"/>
        <end position="135"/>
    </location>
</feature>
<dbReference type="OrthoDB" id="3695445at2"/>